<evidence type="ECO:0000256" key="1">
    <source>
        <dbReference type="ARBA" id="ARBA00023015"/>
    </source>
</evidence>
<evidence type="ECO:0000256" key="3">
    <source>
        <dbReference type="ARBA" id="ARBA00023163"/>
    </source>
</evidence>
<dbReference type="Proteomes" id="UP001060919">
    <property type="component" value="Chromosome"/>
</dbReference>
<name>A0A916DX35_9BACT</name>
<evidence type="ECO:0000256" key="2">
    <source>
        <dbReference type="ARBA" id="ARBA00023125"/>
    </source>
</evidence>
<organism evidence="5 6">
    <name type="scientific">Aureispira anguillae</name>
    <dbReference type="NCBI Taxonomy" id="2864201"/>
    <lineage>
        <taxon>Bacteria</taxon>
        <taxon>Pseudomonadati</taxon>
        <taxon>Bacteroidota</taxon>
        <taxon>Saprospiria</taxon>
        <taxon>Saprospirales</taxon>
        <taxon>Saprospiraceae</taxon>
        <taxon>Aureispira</taxon>
    </lineage>
</organism>
<dbReference type="PANTHER" id="PTHR42756">
    <property type="entry name" value="TRANSCRIPTIONAL REGULATOR, MARR"/>
    <property type="match status" value="1"/>
</dbReference>
<dbReference type="SUPFAM" id="SSF46785">
    <property type="entry name" value="Winged helix' DNA-binding domain"/>
    <property type="match status" value="1"/>
</dbReference>
<evidence type="ECO:0000313" key="5">
    <source>
        <dbReference type="EMBL" id="BDS15355.1"/>
    </source>
</evidence>
<evidence type="ECO:0000313" key="6">
    <source>
        <dbReference type="Proteomes" id="UP001060919"/>
    </source>
</evidence>
<keyword evidence="2" id="KW-0238">DNA-binding</keyword>
<keyword evidence="1" id="KW-0805">Transcription regulation</keyword>
<evidence type="ECO:0000259" key="4">
    <source>
        <dbReference type="PROSITE" id="PS50995"/>
    </source>
</evidence>
<dbReference type="InterPro" id="IPR036388">
    <property type="entry name" value="WH-like_DNA-bd_sf"/>
</dbReference>
<dbReference type="Pfam" id="PF12802">
    <property type="entry name" value="MarR_2"/>
    <property type="match status" value="1"/>
</dbReference>
<gene>
    <name evidence="5" type="ORF">AsAng_0061390</name>
</gene>
<dbReference type="AlphaFoldDB" id="A0A916DX35"/>
<dbReference type="KEGG" id="aup:AsAng_0061390"/>
<dbReference type="RefSeq" id="WP_264790516.1">
    <property type="nucleotide sequence ID" value="NZ_AP026867.1"/>
</dbReference>
<proteinExistence type="predicted"/>
<reference evidence="5" key="1">
    <citation type="submission" date="2022-09" db="EMBL/GenBank/DDBJ databases">
        <title>Aureispira anguillicida sp. nov., isolated from Leptocephalus of Japanese eel Anguilla japonica.</title>
        <authorList>
            <person name="Yuasa K."/>
            <person name="Mekata T."/>
            <person name="Ikunari K."/>
        </authorList>
    </citation>
    <scope>NUCLEOTIDE SEQUENCE</scope>
    <source>
        <strain evidence="5">EL160426</strain>
    </source>
</reference>
<protein>
    <submittedName>
        <fullName evidence="5">MarR family winged helix-turn-helix transcriptional regulator</fullName>
    </submittedName>
</protein>
<keyword evidence="3" id="KW-0804">Transcription</keyword>
<accession>A0A916DX35</accession>
<dbReference type="InterPro" id="IPR000835">
    <property type="entry name" value="HTH_MarR-typ"/>
</dbReference>
<dbReference type="PROSITE" id="PS50995">
    <property type="entry name" value="HTH_MARR_2"/>
    <property type="match status" value="1"/>
</dbReference>
<dbReference type="GO" id="GO:0003700">
    <property type="term" value="F:DNA-binding transcription factor activity"/>
    <property type="evidence" value="ECO:0007669"/>
    <property type="project" value="InterPro"/>
</dbReference>
<dbReference type="InterPro" id="IPR036390">
    <property type="entry name" value="WH_DNA-bd_sf"/>
</dbReference>
<dbReference type="PANTHER" id="PTHR42756:SF1">
    <property type="entry name" value="TRANSCRIPTIONAL REPRESSOR OF EMRAB OPERON"/>
    <property type="match status" value="1"/>
</dbReference>
<feature type="domain" description="HTH marR-type" evidence="4">
    <location>
        <begin position="16"/>
        <end position="149"/>
    </location>
</feature>
<dbReference type="SMART" id="SM00347">
    <property type="entry name" value="HTH_MARR"/>
    <property type="match status" value="1"/>
</dbReference>
<keyword evidence="6" id="KW-1185">Reference proteome</keyword>
<dbReference type="GO" id="GO:0003677">
    <property type="term" value="F:DNA binding"/>
    <property type="evidence" value="ECO:0007669"/>
    <property type="project" value="UniProtKB-KW"/>
</dbReference>
<dbReference type="Gene3D" id="1.10.10.10">
    <property type="entry name" value="Winged helix-like DNA-binding domain superfamily/Winged helix DNA-binding domain"/>
    <property type="match status" value="1"/>
</dbReference>
<dbReference type="EMBL" id="AP026867">
    <property type="protein sequence ID" value="BDS15355.1"/>
    <property type="molecule type" value="Genomic_DNA"/>
</dbReference>
<sequence>MDKTVFNLTVQNQDLPSKIVAGLERISEAYRVLLWEHAKKIGLSPIQIQLLIFVKYHKDNLCNVSTLANEFNMTKATISDAVKALSRKELIDKIKSTIDKRAYSIVLTAKGEQLVASVECFANPIKDIVNQFSPKEQASCFEVLNKLIHQLNSSNILTIQRNCFSCKFYKKIEEEHFCKLLNKQLKSNQVRLDCPEHEDR</sequence>